<dbReference type="OrthoDB" id="9135439at2"/>
<feature type="compositionally biased region" description="Basic and acidic residues" evidence="1">
    <location>
        <begin position="36"/>
        <end position="48"/>
    </location>
</feature>
<gene>
    <name evidence="2" type="ORF">D1Y85_10130</name>
</gene>
<evidence type="ECO:0000313" key="2">
    <source>
        <dbReference type="EMBL" id="RQH07026.1"/>
    </source>
</evidence>
<feature type="region of interest" description="Disordered" evidence="1">
    <location>
        <begin position="22"/>
        <end position="73"/>
    </location>
</feature>
<accession>A0A3N6Q3T4</accession>
<sequence>MILSRAWRRLLPTMLAVSSIGIVPAHGQTSSPGMKHMQDVQRKAEQKARANKHPPAHSAQHKEAGSGVPASSP</sequence>
<name>A0A3N6Q3T4_9BURK</name>
<dbReference type="AlphaFoldDB" id="A0A3N6Q3T4"/>
<comment type="caution">
    <text evidence="2">The sequence shown here is derived from an EMBL/GenBank/DDBJ whole genome shotgun (WGS) entry which is preliminary data.</text>
</comment>
<evidence type="ECO:0000313" key="3">
    <source>
        <dbReference type="Proteomes" id="UP000272778"/>
    </source>
</evidence>
<organism evidence="2 3">
    <name type="scientific">Paraburkholderia dinghuensis</name>
    <dbReference type="NCBI Taxonomy" id="2305225"/>
    <lineage>
        <taxon>Bacteria</taxon>
        <taxon>Pseudomonadati</taxon>
        <taxon>Pseudomonadota</taxon>
        <taxon>Betaproteobacteria</taxon>
        <taxon>Burkholderiales</taxon>
        <taxon>Burkholderiaceae</taxon>
        <taxon>Paraburkholderia</taxon>
    </lineage>
</organism>
<keyword evidence="3" id="KW-1185">Reference proteome</keyword>
<protein>
    <submittedName>
        <fullName evidence="2">Uncharacterized protein</fullName>
    </submittedName>
</protein>
<evidence type="ECO:0000256" key="1">
    <source>
        <dbReference type="SAM" id="MobiDB-lite"/>
    </source>
</evidence>
<dbReference type="EMBL" id="RQIS01000006">
    <property type="protein sequence ID" value="RQH07026.1"/>
    <property type="molecule type" value="Genomic_DNA"/>
</dbReference>
<reference evidence="2 3" key="1">
    <citation type="submission" date="2018-11" db="EMBL/GenBank/DDBJ databases">
        <title>Paraburkholderia sp. DHOA04, isolated from soil.</title>
        <authorList>
            <person name="Gao Z.-H."/>
            <person name="Qiu L.-H."/>
            <person name="Fu J.-C."/>
        </authorList>
    </citation>
    <scope>NUCLEOTIDE SEQUENCE [LARGE SCALE GENOMIC DNA]</scope>
    <source>
        <strain evidence="2 3">DHOA04</strain>
    </source>
</reference>
<dbReference type="Proteomes" id="UP000272778">
    <property type="component" value="Unassembled WGS sequence"/>
</dbReference>
<proteinExistence type="predicted"/>